<organism evidence="2 3">
    <name type="scientific">Virgibacillus oceani</name>
    <dbReference type="NCBI Taxonomy" id="1479511"/>
    <lineage>
        <taxon>Bacteria</taxon>
        <taxon>Bacillati</taxon>
        <taxon>Bacillota</taxon>
        <taxon>Bacilli</taxon>
        <taxon>Bacillales</taxon>
        <taxon>Bacillaceae</taxon>
        <taxon>Virgibacillus</taxon>
    </lineage>
</organism>
<dbReference type="InterPro" id="IPR005186">
    <property type="entry name" value="FlaG"/>
</dbReference>
<dbReference type="Proteomes" id="UP000622860">
    <property type="component" value="Unassembled WGS sequence"/>
</dbReference>
<sequence length="120" mass="13846">MRLDRVNMGSQPLQNRENSVHSATAMNRSALQAINEHNKELQEDAINKSEVKTVLSKLNDFLEPIHTNLKFEFHEKLEEYYVTVVNPLTDEVIKEIPPKKMLDMYAAMAEFMGLLVDEKV</sequence>
<dbReference type="InterPro" id="IPR035924">
    <property type="entry name" value="FlaG-like_sf"/>
</dbReference>
<gene>
    <name evidence="2" type="ORF">GCM10011398_08850</name>
</gene>
<reference evidence="2" key="2">
    <citation type="submission" date="2020-09" db="EMBL/GenBank/DDBJ databases">
        <authorList>
            <person name="Sun Q."/>
            <person name="Zhou Y."/>
        </authorList>
    </citation>
    <scope>NUCLEOTIDE SEQUENCE</scope>
    <source>
        <strain evidence="2">CGMCC 1.12754</strain>
    </source>
</reference>
<proteinExistence type="predicted"/>
<dbReference type="SUPFAM" id="SSF160214">
    <property type="entry name" value="FlaG-like"/>
    <property type="match status" value="1"/>
</dbReference>
<dbReference type="Gene3D" id="3.30.160.170">
    <property type="entry name" value="FlaG-like"/>
    <property type="match status" value="1"/>
</dbReference>
<keyword evidence="3" id="KW-1185">Reference proteome</keyword>
<dbReference type="RefSeq" id="WP_188454134.1">
    <property type="nucleotide sequence ID" value="NZ_BMFR01000002.1"/>
</dbReference>
<dbReference type="Pfam" id="PF03646">
    <property type="entry name" value="FlaG"/>
    <property type="match status" value="1"/>
</dbReference>
<dbReference type="EMBL" id="BMFR01000002">
    <property type="protein sequence ID" value="GGG67345.1"/>
    <property type="molecule type" value="Genomic_DNA"/>
</dbReference>
<name>A0A917H4G6_9BACI</name>
<dbReference type="NCBIfam" id="NF005834">
    <property type="entry name" value="PRK07738.1"/>
    <property type="match status" value="1"/>
</dbReference>
<evidence type="ECO:0000313" key="3">
    <source>
        <dbReference type="Proteomes" id="UP000622860"/>
    </source>
</evidence>
<comment type="caution">
    <text evidence="2">The sequence shown here is derived from an EMBL/GenBank/DDBJ whole genome shotgun (WGS) entry which is preliminary data.</text>
</comment>
<accession>A0A917H4G6</accession>
<feature type="compositionally biased region" description="Polar residues" evidence="1">
    <location>
        <begin position="8"/>
        <end position="21"/>
    </location>
</feature>
<feature type="region of interest" description="Disordered" evidence="1">
    <location>
        <begin position="1"/>
        <end position="21"/>
    </location>
</feature>
<evidence type="ECO:0008006" key="4">
    <source>
        <dbReference type="Google" id="ProtNLM"/>
    </source>
</evidence>
<evidence type="ECO:0000256" key="1">
    <source>
        <dbReference type="SAM" id="MobiDB-lite"/>
    </source>
</evidence>
<dbReference type="PANTHER" id="PTHR37166">
    <property type="entry name" value="PROTEIN FLAG"/>
    <property type="match status" value="1"/>
</dbReference>
<evidence type="ECO:0000313" key="2">
    <source>
        <dbReference type="EMBL" id="GGG67345.1"/>
    </source>
</evidence>
<reference evidence="2" key="1">
    <citation type="journal article" date="2014" name="Int. J. Syst. Evol. Microbiol.">
        <title>Complete genome sequence of Corynebacterium casei LMG S-19264T (=DSM 44701T), isolated from a smear-ripened cheese.</title>
        <authorList>
            <consortium name="US DOE Joint Genome Institute (JGI-PGF)"/>
            <person name="Walter F."/>
            <person name="Albersmeier A."/>
            <person name="Kalinowski J."/>
            <person name="Ruckert C."/>
        </authorList>
    </citation>
    <scope>NUCLEOTIDE SEQUENCE</scope>
    <source>
        <strain evidence="2">CGMCC 1.12754</strain>
    </source>
</reference>
<dbReference type="AlphaFoldDB" id="A0A917H4G6"/>
<dbReference type="PANTHER" id="PTHR37166:SF1">
    <property type="entry name" value="PROTEIN FLAG"/>
    <property type="match status" value="1"/>
</dbReference>
<protein>
    <recommendedName>
        <fullName evidence="4">Flagellar protein FlaG</fullName>
    </recommendedName>
</protein>